<sequence length="170" mass="18528">MKNPLLVNALEMLRRPGTQKDVAMSVTASMLGIDDPRLLPCHEIEVDLRCESLSDGIVVDGGVRVDFRGDCRRCLTPLTGTVTIEVHELYQVNLTDPDAFPIENDQIDLGAMVRESVLLDLPDAPVCRPDCAGLCPVCGIDRNVSECGCTVSSPDPRWAGLEAIRDQLPE</sequence>
<dbReference type="PANTHER" id="PTHR34374">
    <property type="entry name" value="LARGE RIBOSOMAL RNA SUBUNIT ACCUMULATION PROTEIN YCED HOMOLOG 1, CHLOROPLASTIC"/>
    <property type="match status" value="1"/>
</dbReference>
<protein>
    <submittedName>
        <fullName evidence="1">Unannotated protein</fullName>
    </submittedName>
</protein>
<organism evidence="1">
    <name type="scientific">freshwater metagenome</name>
    <dbReference type="NCBI Taxonomy" id="449393"/>
    <lineage>
        <taxon>unclassified sequences</taxon>
        <taxon>metagenomes</taxon>
        <taxon>ecological metagenomes</taxon>
    </lineage>
</organism>
<dbReference type="EMBL" id="CAEZTS010000049">
    <property type="protein sequence ID" value="CAB4576751.1"/>
    <property type="molecule type" value="Genomic_DNA"/>
</dbReference>
<dbReference type="AlphaFoldDB" id="A0A6J6EJL2"/>
<dbReference type="InterPro" id="IPR003772">
    <property type="entry name" value="YceD"/>
</dbReference>
<name>A0A6J6EJL2_9ZZZZ</name>
<accession>A0A6J6EJL2</accession>
<evidence type="ECO:0000313" key="1">
    <source>
        <dbReference type="EMBL" id="CAB4576751.1"/>
    </source>
</evidence>
<dbReference type="PANTHER" id="PTHR34374:SF1">
    <property type="entry name" value="LARGE RIBOSOMAL RNA SUBUNIT ACCUMULATION PROTEIN YCED HOMOLOG 1, CHLOROPLASTIC"/>
    <property type="match status" value="1"/>
</dbReference>
<reference evidence="1" key="1">
    <citation type="submission" date="2020-05" db="EMBL/GenBank/DDBJ databases">
        <authorList>
            <person name="Chiriac C."/>
            <person name="Salcher M."/>
            <person name="Ghai R."/>
            <person name="Kavagutti S V."/>
        </authorList>
    </citation>
    <scope>NUCLEOTIDE SEQUENCE</scope>
</reference>
<gene>
    <name evidence="1" type="ORF">UFOPK1722_00724</name>
</gene>
<dbReference type="Pfam" id="PF02620">
    <property type="entry name" value="YceD"/>
    <property type="match status" value="1"/>
</dbReference>
<proteinExistence type="predicted"/>